<evidence type="ECO:0000313" key="2">
    <source>
        <dbReference type="Proteomes" id="UP000199310"/>
    </source>
</evidence>
<dbReference type="STRING" id="29529.SAMN04488122_3659"/>
<reference evidence="2" key="1">
    <citation type="submission" date="2016-10" db="EMBL/GenBank/DDBJ databases">
        <authorList>
            <person name="Varghese N."/>
            <person name="Submissions S."/>
        </authorList>
    </citation>
    <scope>NUCLEOTIDE SEQUENCE [LARGE SCALE GENOMIC DNA]</scope>
    <source>
        <strain evidence="2">DSM 3695</strain>
    </source>
</reference>
<evidence type="ECO:0008006" key="3">
    <source>
        <dbReference type="Google" id="ProtNLM"/>
    </source>
</evidence>
<evidence type="ECO:0000313" key="1">
    <source>
        <dbReference type="EMBL" id="SEW50003.1"/>
    </source>
</evidence>
<gene>
    <name evidence="1" type="ORF">SAMN04488122_3659</name>
</gene>
<keyword evidence="2" id="KW-1185">Reference proteome</keyword>
<dbReference type="AlphaFoldDB" id="A0A1I0S536"/>
<accession>A0A1I0S536</accession>
<proteinExistence type="predicted"/>
<name>A0A1I0S536_9BACT</name>
<sequence>MLLVAITTLFPGMYMMATGRTFMSGAILTLLVVTLASTAFIQIFKQHQYLTLSKEGLTFSDGGQQQFHTWDEIAAYRLETDTRSFYSNEMNSYQESTTHNIILTLPEGRSSRITIDKLSKGPDEIIALFDLYKTYSRSLRISEP</sequence>
<dbReference type="Proteomes" id="UP000199310">
    <property type="component" value="Unassembled WGS sequence"/>
</dbReference>
<protein>
    <recommendedName>
        <fullName evidence="3">PH domain-containing protein</fullName>
    </recommendedName>
</protein>
<dbReference type="EMBL" id="FOJG01000002">
    <property type="protein sequence ID" value="SEW50003.1"/>
    <property type="molecule type" value="Genomic_DNA"/>
</dbReference>
<organism evidence="1 2">
    <name type="scientific">Chitinophaga arvensicola</name>
    <dbReference type="NCBI Taxonomy" id="29529"/>
    <lineage>
        <taxon>Bacteria</taxon>
        <taxon>Pseudomonadati</taxon>
        <taxon>Bacteroidota</taxon>
        <taxon>Chitinophagia</taxon>
        <taxon>Chitinophagales</taxon>
        <taxon>Chitinophagaceae</taxon>
        <taxon>Chitinophaga</taxon>
    </lineage>
</organism>